<keyword evidence="2" id="KW-1185">Reference proteome</keyword>
<proteinExistence type="predicted"/>
<accession>A0ACB7T5S1</accession>
<dbReference type="Proteomes" id="UP000821845">
    <property type="component" value="Chromosome 11"/>
</dbReference>
<evidence type="ECO:0000313" key="2">
    <source>
        <dbReference type="Proteomes" id="UP000821845"/>
    </source>
</evidence>
<evidence type="ECO:0000313" key="1">
    <source>
        <dbReference type="EMBL" id="KAH6941606.1"/>
    </source>
</evidence>
<sequence>MLLLLLFEPVDGAPETVPATKDDSLPTALPPCDVEGVASRDVTLQNGSKFAMTCTLTRWKSDDELKIEILRSRDRPVPESEMRLNNATSVTWTRPHVTDADAGTYYCLVRGGGCESVYNATGLVVGYAPQKPPTPACSGDKFETFECTWETPDNRVETRYTASLLVGPRTAFSRIECKNSVSVKPQNLTCQLRTSGKLIYRIEEEVLRFEIVGSNKFGAKKWEYIVDHFANVVLEPPKVIYCDPMTSNANVNWTGLPRISTFPDVVYEVRVRQDNGQDIAIPVMNRHVTSIGNLTPNTRYDISVRVKFAKASDRVWSPFSHSRYCKTGKTRPTVLPNVAENSFIIQDLDDRRRVRLYYQRVPKFLWNGDHMSYVLHWCSSKGECGTHRVSGERSYADLFNLSRVESYTFHLYSENELGRSYRSVRVLVPSADLVLPPVQHAYVSEHRDSQPRFSLAKWEERRPDEVHHYTLFWCRQDSRDAESCEGDVSWASVKSAGDAMTAVGCAFAGICRYGVATRSAQSVSPMVWIECVVPRSKEYQSLFEGQDVVHYDEITDTTVQLAFLTKCSGLVASRTVRVCAVQGQDEPQHNETSLEWADDASPRNGTDADSSECFEHFVGHEKTVRLSDLKPATTYRANVKTTLEDGTTVKHRPLIFKTQAKSMPFLATSFIVLYVVLVLVAVAALLSWKRISDYISMYKNIPIKVLIPADFTREPIKKTESVRSNLREYVLGSKDCPYGLPQIVPREAPEVEDKPHCPELDHLMSEVRPCDPNEPDAAETGSVPDKRSSTKQPAAGYSLVSTTQDDPPLSGSNPAYSKLSTFQVAPADMREPPQSAPGYSRLSAMFLSGLAPSLAAKNGYSKFAAFLEKPSIGDEDEPENLKPPGCAVPPEKLNTQEASPDVQVAESSINNVAEESPIQPYAKLGCMSLHPSNSASSSQGSSQTPLCRATGYTPLPSLLLMSKLSEVPPKASAGAECTVVPCLNGDAAGRVEPVQPYTQASIGPCPTGTELPECRDTVGPYTVLNMDAPLEDDGDALPTVHCAPQYVKVGQQPSRASLCGNQSLEKCPASVPHYFKAPSLPSLCSESSHIKSDAPAPGYSKVGVPTAPPQDCFDSCARGNSAVCDKGTAVTVQPPIPETCFDIGALAPLACPEGSGVVSDRDELDEEWRQCAEDDTDLLSVEYSAPAAKESMSAKPTLRGGGYTSWEVLAKQRDSDGDACEHAVKNV</sequence>
<name>A0ACB7T5S1_HYAAI</name>
<organism evidence="1 2">
    <name type="scientific">Hyalomma asiaticum</name>
    <name type="common">Tick</name>
    <dbReference type="NCBI Taxonomy" id="266040"/>
    <lineage>
        <taxon>Eukaryota</taxon>
        <taxon>Metazoa</taxon>
        <taxon>Ecdysozoa</taxon>
        <taxon>Arthropoda</taxon>
        <taxon>Chelicerata</taxon>
        <taxon>Arachnida</taxon>
        <taxon>Acari</taxon>
        <taxon>Parasitiformes</taxon>
        <taxon>Ixodida</taxon>
        <taxon>Ixodoidea</taxon>
        <taxon>Ixodidae</taxon>
        <taxon>Hyalomminae</taxon>
        <taxon>Hyalomma</taxon>
    </lineage>
</organism>
<gene>
    <name evidence="1" type="ORF">HPB50_020970</name>
</gene>
<protein>
    <submittedName>
        <fullName evidence="1">Uncharacterized protein</fullName>
    </submittedName>
</protein>
<comment type="caution">
    <text evidence="1">The sequence shown here is derived from an EMBL/GenBank/DDBJ whole genome shotgun (WGS) entry which is preliminary data.</text>
</comment>
<dbReference type="EMBL" id="CM023491">
    <property type="protein sequence ID" value="KAH6941606.1"/>
    <property type="molecule type" value="Genomic_DNA"/>
</dbReference>
<reference evidence="1" key="1">
    <citation type="submission" date="2020-05" db="EMBL/GenBank/DDBJ databases">
        <title>Large-scale comparative analyses of tick genomes elucidate their genetic diversity and vector capacities.</title>
        <authorList>
            <person name="Jia N."/>
            <person name="Wang J."/>
            <person name="Shi W."/>
            <person name="Du L."/>
            <person name="Sun Y."/>
            <person name="Zhan W."/>
            <person name="Jiang J."/>
            <person name="Wang Q."/>
            <person name="Zhang B."/>
            <person name="Ji P."/>
            <person name="Sakyi L.B."/>
            <person name="Cui X."/>
            <person name="Yuan T."/>
            <person name="Jiang B."/>
            <person name="Yang W."/>
            <person name="Lam T.T.-Y."/>
            <person name="Chang Q."/>
            <person name="Ding S."/>
            <person name="Wang X."/>
            <person name="Zhu J."/>
            <person name="Ruan X."/>
            <person name="Zhao L."/>
            <person name="Wei J."/>
            <person name="Que T."/>
            <person name="Du C."/>
            <person name="Cheng J."/>
            <person name="Dai P."/>
            <person name="Han X."/>
            <person name="Huang E."/>
            <person name="Gao Y."/>
            <person name="Liu J."/>
            <person name="Shao H."/>
            <person name="Ye R."/>
            <person name="Li L."/>
            <person name="Wei W."/>
            <person name="Wang X."/>
            <person name="Wang C."/>
            <person name="Yang T."/>
            <person name="Huo Q."/>
            <person name="Li W."/>
            <person name="Guo W."/>
            <person name="Chen H."/>
            <person name="Zhou L."/>
            <person name="Ni X."/>
            <person name="Tian J."/>
            <person name="Zhou Y."/>
            <person name="Sheng Y."/>
            <person name="Liu T."/>
            <person name="Pan Y."/>
            <person name="Xia L."/>
            <person name="Li J."/>
            <person name="Zhao F."/>
            <person name="Cao W."/>
        </authorList>
    </citation>
    <scope>NUCLEOTIDE SEQUENCE</scope>
    <source>
        <strain evidence="1">Hyas-2018</strain>
    </source>
</reference>